<dbReference type="Proteomes" id="UP000825008">
    <property type="component" value="Chromosome"/>
</dbReference>
<sequence>MNPRNAYQSGTIGEVSTQIAVRVPDDLIAFIDDEVRGQHARSRAAVVLRALERERRRRLAERDAVILAATASAPTEMDALAGRSARTILDID</sequence>
<evidence type="ECO:0000313" key="2">
    <source>
        <dbReference type="Proteomes" id="UP000825008"/>
    </source>
</evidence>
<reference evidence="1" key="1">
    <citation type="submission" date="2021-08" db="EMBL/GenBank/DDBJ databases">
        <title>Whole genome sequencing of non-tuberculosis mycobacteria type-strains.</title>
        <authorList>
            <person name="Igarashi Y."/>
            <person name="Osugi A."/>
            <person name="Mitarai S."/>
        </authorList>
    </citation>
    <scope>NUCLEOTIDE SEQUENCE</scope>
    <source>
        <strain evidence="1">JCM 30995</strain>
    </source>
</reference>
<proteinExistence type="predicted"/>
<dbReference type="KEGG" id="mher:K3U94_00510"/>
<protein>
    <submittedName>
        <fullName evidence="1">Antitoxin</fullName>
    </submittedName>
</protein>
<dbReference type="EMBL" id="CP080997">
    <property type="protein sequence ID" value="QZA09862.1"/>
    <property type="molecule type" value="Genomic_DNA"/>
</dbReference>
<name>A0A9X7ZIS2_9MYCO</name>
<dbReference type="NCBIfam" id="NF041551">
    <property type="entry name" value="YlcI_YnfO_N"/>
    <property type="match status" value="1"/>
</dbReference>
<gene>
    <name evidence="1" type="ORF">K3U94_00510</name>
</gene>
<evidence type="ECO:0000313" key="1">
    <source>
        <dbReference type="EMBL" id="QZA09862.1"/>
    </source>
</evidence>
<dbReference type="AlphaFoldDB" id="A0A9X7ZIS2"/>
<organism evidence="1 2">
    <name type="scientific">Mycolicibacter heraklionensis</name>
    <dbReference type="NCBI Taxonomy" id="512402"/>
    <lineage>
        <taxon>Bacteria</taxon>
        <taxon>Bacillati</taxon>
        <taxon>Actinomycetota</taxon>
        <taxon>Actinomycetes</taxon>
        <taxon>Mycobacteriales</taxon>
        <taxon>Mycobacteriaceae</taxon>
        <taxon>Mycolicibacter</taxon>
    </lineage>
</organism>
<accession>A0A9X7ZIS2</accession>